<name>A0A409XL18_PSICY</name>
<dbReference type="STRING" id="93625.A0A409XL18"/>
<dbReference type="GO" id="GO:0016020">
    <property type="term" value="C:membrane"/>
    <property type="evidence" value="ECO:0007669"/>
    <property type="project" value="InterPro"/>
</dbReference>
<accession>A0A409XL18</accession>
<gene>
    <name evidence="5" type="ORF">CVT25_013719</name>
</gene>
<dbReference type="Pfam" id="PF05345">
    <property type="entry name" value="He_PIG"/>
    <property type="match status" value="1"/>
</dbReference>
<organism evidence="5 6">
    <name type="scientific">Psilocybe cyanescens</name>
    <dbReference type="NCBI Taxonomy" id="93625"/>
    <lineage>
        <taxon>Eukaryota</taxon>
        <taxon>Fungi</taxon>
        <taxon>Dikarya</taxon>
        <taxon>Basidiomycota</taxon>
        <taxon>Agaricomycotina</taxon>
        <taxon>Agaricomycetes</taxon>
        <taxon>Agaricomycetidae</taxon>
        <taxon>Agaricales</taxon>
        <taxon>Agaricineae</taxon>
        <taxon>Strophariaceae</taxon>
        <taxon>Psilocybe</taxon>
    </lineage>
</organism>
<protein>
    <recommendedName>
        <fullName evidence="4">Dystroglycan-type cadherin-like domain-containing protein</fullName>
    </recommendedName>
</protein>
<sequence>MTLTLLSFLAVLTVTVVFAASPSVSVVQSLDKQLVQVARIGLPYSWTFSEYTFNSTDGPVTFTTSSMPSWLRFDNASRTFQGIPSAGDEGYPDITVTAHASSSSTSSRFTICVTRFAPPVLNLPLSEQFVSTSSSLSSVFFLRSNSALASLNPAIRVPRKWSFSIGIQSNTFQSDRSIFYELRLANSSSIPQFLNFNSKTVTLDGVTPSADVISEPLLLPLNLHASDQEGYTATTVPFDLIVADHELSRTTDTLPTINVTTETSFIISLLSSVDFMGILVNGDPIQSSNISRLDIDVSNYNSWLRYDVPSRTLSGKPPANITGSPTLPVILETPFNQTMKTQVSLALVESYFVMSDLPSLHVSKGDQIFFDLAQWFSPSRANPGYDRTNISASFEPTASANWLRFDESTNNLTGIVPETYESTSDHITITFTAYSHETRSTSHAILTVYITNTGNTKSLAPSHPNGLSTEAHRRLILAIVITFGTLGGMCILVGIFAIVRRWARVEDTAFLGEEGRHAWSEKDRRWYGLTLSPNGTRIVEKTDRNAFSSPVRSPGRRSNRSYSPLGLDLRRVSERSQLHCSSNQELLSPAVMSKKEFMSRIKETVRQVSDKYTRRNHPPTIRPVIGKPILVTSSRINDQEHMVQNSPSNPFDDIDPLSRPGSTFISGSPSGSTAEHSIPRRRADFAAPRNLAQVHFGDGLLVRQVSAGSMGANSFVSGRSGLSGNSYAEVPMGPSTRPRLVPFTSSTRVPVPQVMVPSAQGVGFAANRITSQRANVIVEDKVKLNASSDALSMGIHYVRSLGADQLTVDAGHASGSSPVLSNVRSSFTSLESSHIGHKLGTDMQEMRVLVRVGERFKFRVAIPGKHTKGYYVKLTSGQPLPKFIHADLNGISTKGILELSGVATFHELGERVVGIYAEKDGVCVASVIIEVVGKR</sequence>
<evidence type="ECO:0000313" key="5">
    <source>
        <dbReference type="EMBL" id="PPQ91462.1"/>
    </source>
</evidence>
<dbReference type="SUPFAM" id="SSF49313">
    <property type="entry name" value="Cadherin-like"/>
    <property type="match status" value="2"/>
</dbReference>
<dbReference type="OrthoDB" id="414243at2759"/>
<dbReference type="InterPro" id="IPR015919">
    <property type="entry name" value="Cadherin-like_sf"/>
</dbReference>
<dbReference type="InterPro" id="IPR013783">
    <property type="entry name" value="Ig-like_fold"/>
</dbReference>
<proteinExistence type="predicted"/>
<keyword evidence="2" id="KW-1133">Transmembrane helix</keyword>
<dbReference type="EMBL" id="NHYD01001342">
    <property type="protein sequence ID" value="PPQ91462.1"/>
    <property type="molecule type" value="Genomic_DNA"/>
</dbReference>
<feature type="signal peptide" evidence="3">
    <location>
        <begin position="1"/>
        <end position="19"/>
    </location>
</feature>
<dbReference type="SMART" id="SM00736">
    <property type="entry name" value="CADG"/>
    <property type="match status" value="1"/>
</dbReference>
<dbReference type="AlphaFoldDB" id="A0A409XL18"/>
<keyword evidence="2" id="KW-0472">Membrane</keyword>
<dbReference type="InterPro" id="IPR006644">
    <property type="entry name" value="Cadg"/>
</dbReference>
<feature type="region of interest" description="Disordered" evidence="1">
    <location>
        <begin position="543"/>
        <end position="566"/>
    </location>
</feature>
<feature type="domain" description="Dystroglycan-type cadherin-like" evidence="4">
    <location>
        <begin position="25"/>
        <end position="124"/>
    </location>
</feature>
<dbReference type="InParanoid" id="A0A409XL18"/>
<comment type="caution">
    <text evidence="5">The sequence shown here is derived from an EMBL/GenBank/DDBJ whole genome shotgun (WGS) entry which is preliminary data.</text>
</comment>
<keyword evidence="2" id="KW-0812">Transmembrane</keyword>
<keyword evidence="3" id="KW-0732">Signal</keyword>
<evidence type="ECO:0000313" key="6">
    <source>
        <dbReference type="Proteomes" id="UP000283269"/>
    </source>
</evidence>
<feature type="chain" id="PRO_5019566982" description="Dystroglycan-type cadherin-like domain-containing protein" evidence="3">
    <location>
        <begin position="20"/>
        <end position="935"/>
    </location>
</feature>
<dbReference type="GO" id="GO:0005509">
    <property type="term" value="F:calcium ion binding"/>
    <property type="evidence" value="ECO:0007669"/>
    <property type="project" value="InterPro"/>
</dbReference>
<feature type="transmembrane region" description="Helical" evidence="2">
    <location>
        <begin position="475"/>
        <end position="499"/>
    </location>
</feature>
<evidence type="ECO:0000256" key="3">
    <source>
        <dbReference type="SAM" id="SignalP"/>
    </source>
</evidence>
<keyword evidence="6" id="KW-1185">Reference proteome</keyword>
<evidence type="ECO:0000256" key="1">
    <source>
        <dbReference type="SAM" id="MobiDB-lite"/>
    </source>
</evidence>
<reference evidence="5 6" key="1">
    <citation type="journal article" date="2018" name="Evol. Lett.">
        <title>Horizontal gene cluster transfer increased hallucinogenic mushroom diversity.</title>
        <authorList>
            <person name="Reynolds H.T."/>
            <person name="Vijayakumar V."/>
            <person name="Gluck-Thaler E."/>
            <person name="Korotkin H.B."/>
            <person name="Matheny P.B."/>
            <person name="Slot J.C."/>
        </authorList>
    </citation>
    <scope>NUCLEOTIDE SEQUENCE [LARGE SCALE GENOMIC DNA]</scope>
    <source>
        <strain evidence="5 6">2631</strain>
    </source>
</reference>
<dbReference type="Gene3D" id="2.60.40.10">
    <property type="entry name" value="Immunoglobulins"/>
    <property type="match status" value="2"/>
</dbReference>
<evidence type="ECO:0000256" key="2">
    <source>
        <dbReference type="SAM" id="Phobius"/>
    </source>
</evidence>
<evidence type="ECO:0000259" key="4">
    <source>
        <dbReference type="SMART" id="SM00736"/>
    </source>
</evidence>
<dbReference type="Proteomes" id="UP000283269">
    <property type="component" value="Unassembled WGS sequence"/>
</dbReference>